<dbReference type="AlphaFoldDB" id="A0AAV4W4L4"/>
<protein>
    <submittedName>
        <fullName evidence="2">Methyltransf_25 domain-containing protein</fullName>
    </submittedName>
</protein>
<feature type="domain" description="Methyltransferase" evidence="1">
    <location>
        <begin position="41"/>
        <end position="102"/>
    </location>
</feature>
<dbReference type="InterPro" id="IPR029063">
    <property type="entry name" value="SAM-dependent_MTases_sf"/>
</dbReference>
<dbReference type="EMBL" id="BPLR01015580">
    <property type="protein sequence ID" value="GIY77139.1"/>
    <property type="molecule type" value="Genomic_DNA"/>
</dbReference>
<comment type="caution">
    <text evidence="2">The sequence shown here is derived from an EMBL/GenBank/DDBJ whole genome shotgun (WGS) entry which is preliminary data.</text>
</comment>
<name>A0AAV4W4L4_CAEEX</name>
<keyword evidence="3" id="KW-1185">Reference proteome</keyword>
<dbReference type="Pfam" id="PF13649">
    <property type="entry name" value="Methyltransf_25"/>
    <property type="match status" value="1"/>
</dbReference>
<accession>A0AAV4W4L4</accession>
<dbReference type="Gene3D" id="3.40.50.150">
    <property type="entry name" value="Vaccinia Virus protein VP39"/>
    <property type="match status" value="1"/>
</dbReference>
<dbReference type="InterPro" id="IPR041698">
    <property type="entry name" value="Methyltransf_25"/>
</dbReference>
<gene>
    <name evidence="2" type="primary">AVEN_45282_1</name>
    <name evidence="2" type="ORF">CEXT_751381</name>
</gene>
<evidence type="ECO:0000259" key="1">
    <source>
        <dbReference type="Pfam" id="PF13649"/>
    </source>
</evidence>
<evidence type="ECO:0000313" key="2">
    <source>
        <dbReference type="EMBL" id="GIY77139.1"/>
    </source>
</evidence>
<dbReference type="Proteomes" id="UP001054945">
    <property type="component" value="Unassembled WGS sequence"/>
</dbReference>
<evidence type="ECO:0000313" key="3">
    <source>
        <dbReference type="Proteomes" id="UP001054945"/>
    </source>
</evidence>
<organism evidence="2 3">
    <name type="scientific">Caerostris extrusa</name>
    <name type="common">Bark spider</name>
    <name type="synonym">Caerostris bankana</name>
    <dbReference type="NCBI Taxonomy" id="172846"/>
    <lineage>
        <taxon>Eukaryota</taxon>
        <taxon>Metazoa</taxon>
        <taxon>Ecdysozoa</taxon>
        <taxon>Arthropoda</taxon>
        <taxon>Chelicerata</taxon>
        <taxon>Arachnida</taxon>
        <taxon>Araneae</taxon>
        <taxon>Araneomorphae</taxon>
        <taxon>Entelegynae</taxon>
        <taxon>Araneoidea</taxon>
        <taxon>Araneidae</taxon>
        <taxon>Caerostris</taxon>
    </lineage>
</organism>
<reference evidence="2 3" key="1">
    <citation type="submission" date="2021-06" db="EMBL/GenBank/DDBJ databases">
        <title>Caerostris extrusa draft genome.</title>
        <authorList>
            <person name="Kono N."/>
            <person name="Arakawa K."/>
        </authorList>
    </citation>
    <scope>NUCLEOTIDE SEQUENCE [LARGE SCALE GENOMIC DNA]</scope>
</reference>
<sequence length="240" mass="27662">MNLDLDSDLYVKSHVPSESVIHFLEKTLPQLGWIRRDEDVVMDVGCGPGRVTIDLILPVFPRLKKLLAIDLLSSMVNIARKHNPHPIVQYEVADIEDWSTMDHWEGQMTKVKNPKWCHFFNEIDTVVPDSHCKQHDALYYKEILAKIGFEILHLKEENITDVLPSDEDYITTCVRRTPSVSVVPERLFTSVCVLVPHVPMDRRDEFQEDLFQEILQLNGRDSNGLPFHAGKIIELVVKKN</sequence>
<dbReference type="SUPFAM" id="SSF53335">
    <property type="entry name" value="S-adenosyl-L-methionine-dependent methyltransferases"/>
    <property type="match status" value="1"/>
</dbReference>
<proteinExistence type="predicted"/>